<protein>
    <submittedName>
        <fullName evidence="1">Uncharacterized protein</fullName>
    </submittedName>
</protein>
<evidence type="ECO:0000313" key="2">
    <source>
        <dbReference type="Proteomes" id="UP000036458"/>
    </source>
</evidence>
<accession>A0A0H4VR56</accession>
<evidence type="ECO:0000313" key="1">
    <source>
        <dbReference type="EMBL" id="AKQ46422.1"/>
    </source>
</evidence>
<sequence>MVFRFASLHKIVYVRDGEVLLTVETDRLSEVIIHPPDSPTPSHFSLWVFLLASQEWATRDQLLELRDFIKSEVPSSGIDWKATDELVRLKGLIY</sequence>
<organism evidence="1 2">
    <name type="scientific">Rufibacter radiotolerans</name>
    <dbReference type="NCBI Taxonomy" id="1379910"/>
    <lineage>
        <taxon>Bacteria</taxon>
        <taxon>Pseudomonadati</taxon>
        <taxon>Bacteroidota</taxon>
        <taxon>Cytophagia</taxon>
        <taxon>Cytophagales</taxon>
        <taxon>Hymenobacteraceae</taxon>
        <taxon>Rufibacter</taxon>
    </lineage>
</organism>
<reference evidence="1 2" key="1">
    <citation type="submission" date="2015-01" db="EMBL/GenBank/DDBJ databases">
        <title>Rufibacter sp./DG31D/ whole genome sequencing.</title>
        <authorList>
            <person name="Kim M.K."/>
            <person name="Srinivasan S."/>
            <person name="Lee J.-J."/>
        </authorList>
    </citation>
    <scope>NUCLEOTIDE SEQUENCE [LARGE SCALE GENOMIC DNA]</scope>
    <source>
        <strain evidence="1 2">DG31D</strain>
    </source>
</reference>
<proteinExistence type="predicted"/>
<name>A0A0H4VR56_9BACT</name>
<dbReference type="RefSeq" id="WP_048921416.1">
    <property type="nucleotide sequence ID" value="NZ_CP010777.1"/>
</dbReference>
<keyword evidence="2" id="KW-1185">Reference proteome</keyword>
<dbReference type="STRING" id="1379910.TH63_13580"/>
<dbReference type="Proteomes" id="UP000036458">
    <property type="component" value="Chromosome"/>
</dbReference>
<dbReference type="KEGG" id="ruf:TH63_13580"/>
<dbReference type="PATRIC" id="fig|1379910.4.peg.2949"/>
<dbReference type="AlphaFoldDB" id="A0A0H4VR56"/>
<gene>
    <name evidence="1" type="ORF">TH63_13580</name>
</gene>
<dbReference type="EMBL" id="CP010777">
    <property type="protein sequence ID" value="AKQ46422.1"/>
    <property type="molecule type" value="Genomic_DNA"/>
</dbReference>